<evidence type="ECO:0000256" key="2">
    <source>
        <dbReference type="SAM" id="MobiDB-lite"/>
    </source>
</evidence>
<dbReference type="InterPro" id="IPR000571">
    <property type="entry name" value="Znf_CCCH"/>
</dbReference>
<reference evidence="4" key="1">
    <citation type="submission" date="2023-03" db="EMBL/GenBank/DDBJ databases">
        <title>Massive genome expansion in bonnet fungi (Mycena s.s.) driven by repeated elements and novel gene families across ecological guilds.</title>
        <authorList>
            <consortium name="Lawrence Berkeley National Laboratory"/>
            <person name="Harder C.B."/>
            <person name="Miyauchi S."/>
            <person name="Viragh M."/>
            <person name="Kuo A."/>
            <person name="Thoen E."/>
            <person name="Andreopoulos B."/>
            <person name="Lu D."/>
            <person name="Skrede I."/>
            <person name="Drula E."/>
            <person name="Henrissat B."/>
            <person name="Morin E."/>
            <person name="Kohler A."/>
            <person name="Barry K."/>
            <person name="LaButti K."/>
            <person name="Morin E."/>
            <person name="Salamov A."/>
            <person name="Lipzen A."/>
            <person name="Mereny Z."/>
            <person name="Hegedus B."/>
            <person name="Baldrian P."/>
            <person name="Stursova M."/>
            <person name="Weitz H."/>
            <person name="Taylor A."/>
            <person name="Grigoriev I.V."/>
            <person name="Nagy L.G."/>
            <person name="Martin F."/>
            <person name="Kauserud H."/>
        </authorList>
    </citation>
    <scope>NUCLEOTIDE SEQUENCE</scope>
    <source>
        <strain evidence="4">CBHHK188m</strain>
    </source>
</reference>
<gene>
    <name evidence="4" type="ORF">DFH07DRAFT_750750</name>
</gene>
<dbReference type="PROSITE" id="PS50103">
    <property type="entry name" value="ZF_C3H1"/>
    <property type="match status" value="1"/>
</dbReference>
<feature type="domain" description="C3H1-type" evidence="3">
    <location>
        <begin position="370"/>
        <end position="398"/>
    </location>
</feature>
<evidence type="ECO:0000259" key="3">
    <source>
        <dbReference type="PROSITE" id="PS50103"/>
    </source>
</evidence>
<accession>A0AAD7IGX8</accession>
<keyword evidence="5" id="KW-1185">Reference proteome</keyword>
<sequence>MSGDGPGPSTPNVPPGLNLDTRVIEECSALVQQFRDRKFDKTIAVARIMGAIPTAFVEGGPGQQAARSYIGMLDQIEKELVAAASRGNRGGHHSRSPSPDGGGGRRSRSRSPSPNGRGDRRARSPDRGRRPGIRERSRSVSPADESGSKRQRVNDSLLPWVIEGFIIEPTLSPELAKTRRMLLEFAKDPKYVLGTIRNSTNHVAFPDSEWLAIIKGDAVDLNKVITNQFSVSHERHRTEAIGDGVQILFGSSTPTKTVSTHADWLTAWSKAADATTFVFPHRRLELEAYRRYITDLFVSSAEHVHERVILLDRKLCNEVAGRRDLLLSDCGQFSHWERSFLNDNGAAYLESKPKTKEVSKGVSAGSSGEKKKSEPCRRFNDERCPSNKSTCRFAHICSRCRRNHPVSKCDRPSAVSDTFGAA</sequence>
<dbReference type="Proteomes" id="UP001215280">
    <property type="component" value="Unassembled WGS sequence"/>
</dbReference>
<evidence type="ECO:0000313" key="4">
    <source>
        <dbReference type="EMBL" id="KAJ7741995.1"/>
    </source>
</evidence>
<dbReference type="GO" id="GO:0008270">
    <property type="term" value="F:zinc ion binding"/>
    <property type="evidence" value="ECO:0007669"/>
    <property type="project" value="UniProtKB-KW"/>
</dbReference>
<feature type="compositionally biased region" description="Basic and acidic residues" evidence="2">
    <location>
        <begin position="368"/>
        <end position="377"/>
    </location>
</feature>
<protein>
    <recommendedName>
        <fullName evidence="3">C3H1-type domain-containing protein</fullName>
    </recommendedName>
</protein>
<organism evidence="4 5">
    <name type="scientific">Mycena maculata</name>
    <dbReference type="NCBI Taxonomy" id="230809"/>
    <lineage>
        <taxon>Eukaryota</taxon>
        <taxon>Fungi</taxon>
        <taxon>Dikarya</taxon>
        <taxon>Basidiomycota</taxon>
        <taxon>Agaricomycotina</taxon>
        <taxon>Agaricomycetes</taxon>
        <taxon>Agaricomycetidae</taxon>
        <taxon>Agaricales</taxon>
        <taxon>Marasmiineae</taxon>
        <taxon>Mycenaceae</taxon>
        <taxon>Mycena</taxon>
    </lineage>
</organism>
<feature type="zinc finger region" description="C3H1-type" evidence="1">
    <location>
        <begin position="370"/>
        <end position="398"/>
    </location>
</feature>
<dbReference type="AlphaFoldDB" id="A0AAD7IGX8"/>
<dbReference type="EMBL" id="JARJLG010000120">
    <property type="protein sequence ID" value="KAJ7741995.1"/>
    <property type="molecule type" value="Genomic_DNA"/>
</dbReference>
<name>A0AAD7IGX8_9AGAR</name>
<keyword evidence="1" id="KW-0862">Zinc</keyword>
<keyword evidence="1" id="KW-0479">Metal-binding</keyword>
<proteinExistence type="predicted"/>
<feature type="region of interest" description="Disordered" evidence="2">
    <location>
        <begin position="85"/>
        <end position="151"/>
    </location>
</feature>
<evidence type="ECO:0000256" key="1">
    <source>
        <dbReference type="PROSITE-ProRule" id="PRU00723"/>
    </source>
</evidence>
<comment type="caution">
    <text evidence="4">The sequence shown here is derived from an EMBL/GenBank/DDBJ whole genome shotgun (WGS) entry which is preliminary data.</text>
</comment>
<keyword evidence="1" id="KW-0863">Zinc-finger</keyword>
<evidence type="ECO:0000313" key="5">
    <source>
        <dbReference type="Proteomes" id="UP001215280"/>
    </source>
</evidence>
<feature type="region of interest" description="Disordered" evidence="2">
    <location>
        <begin position="358"/>
        <end position="377"/>
    </location>
</feature>
<feature type="compositionally biased region" description="Basic and acidic residues" evidence="2">
    <location>
        <begin position="117"/>
        <end position="138"/>
    </location>
</feature>